<dbReference type="Proteomes" id="UP000076502">
    <property type="component" value="Unassembled WGS sequence"/>
</dbReference>
<reference evidence="1 2" key="1">
    <citation type="submission" date="2015-07" db="EMBL/GenBank/DDBJ databases">
        <title>The genome of Dufourea novaeangliae.</title>
        <authorList>
            <person name="Pan H."/>
            <person name="Kapheim K."/>
        </authorList>
    </citation>
    <scope>NUCLEOTIDE SEQUENCE [LARGE SCALE GENOMIC DNA]</scope>
    <source>
        <strain evidence="1">0120121106</strain>
        <tissue evidence="1">Whole body</tissue>
    </source>
</reference>
<protein>
    <submittedName>
        <fullName evidence="1">Uncharacterized protein</fullName>
    </submittedName>
</protein>
<keyword evidence="2" id="KW-1185">Reference proteome</keyword>
<name>A0A154NYB9_DUFNO</name>
<sequence>MPQVTVPHPRNVKAKLKSLFYQLRHTMTEATSPDKRISNVHCFCCSLPDLPLS</sequence>
<proteinExistence type="predicted"/>
<evidence type="ECO:0000313" key="2">
    <source>
        <dbReference type="Proteomes" id="UP000076502"/>
    </source>
</evidence>
<organism evidence="1 2">
    <name type="scientific">Dufourea novaeangliae</name>
    <name type="common">Sweat bee</name>
    <dbReference type="NCBI Taxonomy" id="178035"/>
    <lineage>
        <taxon>Eukaryota</taxon>
        <taxon>Metazoa</taxon>
        <taxon>Ecdysozoa</taxon>
        <taxon>Arthropoda</taxon>
        <taxon>Hexapoda</taxon>
        <taxon>Insecta</taxon>
        <taxon>Pterygota</taxon>
        <taxon>Neoptera</taxon>
        <taxon>Endopterygota</taxon>
        <taxon>Hymenoptera</taxon>
        <taxon>Apocrita</taxon>
        <taxon>Aculeata</taxon>
        <taxon>Apoidea</taxon>
        <taxon>Anthophila</taxon>
        <taxon>Halictidae</taxon>
        <taxon>Rophitinae</taxon>
        <taxon>Dufourea</taxon>
    </lineage>
</organism>
<dbReference type="EMBL" id="KQ434773">
    <property type="protein sequence ID" value="KZC04018.1"/>
    <property type="molecule type" value="Genomic_DNA"/>
</dbReference>
<evidence type="ECO:0000313" key="1">
    <source>
        <dbReference type="EMBL" id="KZC04018.1"/>
    </source>
</evidence>
<dbReference type="AlphaFoldDB" id="A0A154NYB9"/>
<accession>A0A154NYB9</accession>
<gene>
    <name evidence="1" type="ORF">WN55_01279</name>
</gene>